<dbReference type="Gene3D" id="1.25.40.10">
    <property type="entry name" value="Tetratricopeptide repeat domain"/>
    <property type="match status" value="2"/>
</dbReference>
<dbReference type="GeneID" id="93090812"/>
<dbReference type="InterPro" id="IPR019734">
    <property type="entry name" value="TPR_rpt"/>
</dbReference>
<keyword evidence="2" id="KW-1185">Reference proteome</keyword>
<gene>
    <name evidence="1" type="ORF">NCTC12475_00369</name>
</gene>
<dbReference type="STRING" id="32024.GCA_000788295_00359"/>
<organism evidence="1 2">
    <name type="scientific">Campylobacter sputorum subsp. sputorum</name>
    <dbReference type="NCBI Taxonomy" id="32024"/>
    <lineage>
        <taxon>Bacteria</taxon>
        <taxon>Pseudomonadati</taxon>
        <taxon>Campylobacterota</taxon>
        <taxon>Epsilonproteobacteria</taxon>
        <taxon>Campylobacterales</taxon>
        <taxon>Campylobacteraceae</taxon>
        <taxon>Campylobacter</taxon>
    </lineage>
</organism>
<sequence>MYWCKKIVLIFVLCVNAFCFNLDKKDTQRFNLMQAFLYENSGNFDEAKSLLLDLYKQTNEKIYLKESIKIAFVNKSSDFAELLKKGRIVLKNDPDFIRIDVSDMLLRGRFDLAKIKLLDLVKKDKDAKNYSMLGMIYIYEQDYEASLKYLKKAYELENIEKNLMPIVEVLDKNLFKTKEAISILRDYIDKNGCSVEICEAAGLLYLKSNDSKKAIEIYEKLYEDSLDERYLQTIIQIFAVEKEYEKAVKYLEKKYPQNDILVDLYAKLGRFNDAYNFAKHKFENLKEPIYQARMAIYKYEDSKNKLNQNILNEVVNNFEKSVYLVNDPIFYNYYGYLLIDHDIDAKKGLELAKKAYELDPESFYIVDSIAWGEYKVGDCKAAKNTISKIINNEDFINSPEAKEHIKFIDECLKKGAK</sequence>
<evidence type="ECO:0000313" key="1">
    <source>
        <dbReference type="EMBL" id="SUX10136.1"/>
    </source>
</evidence>
<protein>
    <submittedName>
        <fullName evidence="1">TPR repeat-containing protein</fullName>
    </submittedName>
</protein>
<name>A0A381DHK6_9BACT</name>
<dbReference type="OrthoDB" id="9766710at2"/>
<dbReference type="SUPFAM" id="SSF48452">
    <property type="entry name" value="TPR-like"/>
    <property type="match status" value="2"/>
</dbReference>
<dbReference type="Pfam" id="PF13181">
    <property type="entry name" value="TPR_8"/>
    <property type="match status" value="2"/>
</dbReference>
<dbReference type="PROSITE" id="PS50005">
    <property type="entry name" value="TPR"/>
    <property type="match status" value="1"/>
</dbReference>
<dbReference type="EMBL" id="UFVD01000001">
    <property type="protein sequence ID" value="SUX10136.1"/>
    <property type="molecule type" value="Genomic_DNA"/>
</dbReference>
<dbReference type="Proteomes" id="UP000254920">
    <property type="component" value="Unassembled WGS sequence"/>
</dbReference>
<proteinExistence type="predicted"/>
<dbReference type="RefSeq" id="WP_089182630.1">
    <property type="nucleotide sequence ID" value="NZ_CP043427.1"/>
</dbReference>
<accession>A0A381DHK6</accession>
<dbReference type="AlphaFoldDB" id="A0A381DHK6"/>
<reference evidence="1 2" key="1">
    <citation type="submission" date="2018-06" db="EMBL/GenBank/DDBJ databases">
        <authorList>
            <consortium name="Pathogen Informatics"/>
            <person name="Doyle S."/>
        </authorList>
    </citation>
    <scope>NUCLEOTIDE SEQUENCE [LARGE SCALE GENOMIC DNA]</scope>
    <source>
        <strain evidence="1 2">NCTC12475</strain>
    </source>
</reference>
<dbReference type="InterPro" id="IPR011990">
    <property type="entry name" value="TPR-like_helical_dom_sf"/>
</dbReference>
<evidence type="ECO:0000313" key="2">
    <source>
        <dbReference type="Proteomes" id="UP000254920"/>
    </source>
</evidence>